<name>A0ACC3ZLJ3_COLTU</name>
<evidence type="ECO:0000313" key="1">
    <source>
        <dbReference type="EMBL" id="KAL0945014.1"/>
    </source>
</evidence>
<gene>
    <name evidence="1" type="ORF">CTRU02_202901</name>
</gene>
<dbReference type="Proteomes" id="UP000805649">
    <property type="component" value="Unassembled WGS sequence"/>
</dbReference>
<comment type="caution">
    <text evidence="1">The sequence shown here is derived from an EMBL/GenBank/DDBJ whole genome shotgun (WGS) entry which is preliminary data.</text>
</comment>
<sequence>MQAFRHTCLNMISTGIHKWGFVIYRCTYEDDELWNRYLAQLKSFYHADLLEKRRAELLEQYLSWDIIEDRATLENASRLEVRKHFNRWVTEQNVPTLPAKALQTCSPSSYPASNTVYTSTRIALIPSFSSRRQTTVQHYLQSSYRRWFSLSLIEPGHWMALMIVIFAMTRLSTKRMKAKRMKAKRTRKKKMKIKVAIPY</sequence>
<organism evidence="1 2">
    <name type="scientific">Colletotrichum truncatum</name>
    <name type="common">Anthracnose fungus</name>
    <name type="synonym">Colletotrichum capsici</name>
    <dbReference type="NCBI Taxonomy" id="5467"/>
    <lineage>
        <taxon>Eukaryota</taxon>
        <taxon>Fungi</taxon>
        <taxon>Dikarya</taxon>
        <taxon>Ascomycota</taxon>
        <taxon>Pezizomycotina</taxon>
        <taxon>Sordariomycetes</taxon>
        <taxon>Hypocreomycetidae</taxon>
        <taxon>Glomerellales</taxon>
        <taxon>Glomerellaceae</taxon>
        <taxon>Colletotrichum</taxon>
        <taxon>Colletotrichum truncatum species complex</taxon>
    </lineage>
</organism>
<evidence type="ECO:0000313" key="2">
    <source>
        <dbReference type="Proteomes" id="UP000805649"/>
    </source>
</evidence>
<reference evidence="1 2" key="1">
    <citation type="journal article" date="2020" name="Phytopathology">
        <title>Genome Sequence Resources of Colletotrichum truncatum, C. plurivorum, C. musicola, and C. sojae: Four Species Pathogenic to Soybean (Glycine max).</title>
        <authorList>
            <person name="Rogerio F."/>
            <person name="Boufleur T.R."/>
            <person name="Ciampi-Guillardi M."/>
            <person name="Sukno S.A."/>
            <person name="Thon M.R."/>
            <person name="Massola Junior N.S."/>
            <person name="Baroncelli R."/>
        </authorList>
    </citation>
    <scope>NUCLEOTIDE SEQUENCE [LARGE SCALE GENOMIC DNA]</scope>
    <source>
        <strain evidence="1 2">CMES1059</strain>
    </source>
</reference>
<dbReference type="EMBL" id="VUJX02000001">
    <property type="protein sequence ID" value="KAL0945014.1"/>
    <property type="molecule type" value="Genomic_DNA"/>
</dbReference>
<keyword evidence="2" id="KW-1185">Reference proteome</keyword>
<accession>A0ACC3ZLJ3</accession>
<proteinExistence type="predicted"/>
<protein>
    <submittedName>
        <fullName evidence="1">Uncharacterized protein</fullName>
    </submittedName>
</protein>